<feature type="non-terminal residue" evidence="2">
    <location>
        <position position="65"/>
    </location>
</feature>
<proteinExistence type="predicted"/>
<evidence type="ECO:0000259" key="1">
    <source>
        <dbReference type="Pfam" id="PF01624"/>
    </source>
</evidence>
<organism evidence="2 3">
    <name type="scientific">Adineta steineri</name>
    <dbReference type="NCBI Taxonomy" id="433720"/>
    <lineage>
        <taxon>Eukaryota</taxon>
        <taxon>Metazoa</taxon>
        <taxon>Spiralia</taxon>
        <taxon>Gnathifera</taxon>
        <taxon>Rotifera</taxon>
        <taxon>Eurotatoria</taxon>
        <taxon>Bdelloidea</taxon>
        <taxon>Adinetida</taxon>
        <taxon>Adinetidae</taxon>
        <taxon>Adineta</taxon>
    </lineage>
</organism>
<dbReference type="Pfam" id="PF01624">
    <property type="entry name" value="MutS_I"/>
    <property type="match status" value="1"/>
</dbReference>
<dbReference type="GO" id="GO:0030983">
    <property type="term" value="F:mismatched DNA binding"/>
    <property type="evidence" value="ECO:0007669"/>
    <property type="project" value="InterPro"/>
</dbReference>
<feature type="domain" description="DNA mismatch repair protein MutS-like N-terminal" evidence="1">
    <location>
        <begin position="30"/>
        <end position="65"/>
    </location>
</feature>
<dbReference type="GO" id="GO:0006298">
    <property type="term" value="P:mismatch repair"/>
    <property type="evidence" value="ECO:0007669"/>
    <property type="project" value="InterPro"/>
</dbReference>
<dbReference type="Proteomes" id="UP000663868">
    <property type="component" value="Unassembled WGS sequence"/>
</dbReference>
<comment type="caution">
    <text evidence="2">The sequence shown here is derived from an EMBL/GenBank/DDBJ whole genome shotgun (WGS) entry which is preliminary data.</text>
</comment>
<accession>A0A819ENZ9</accession>
<dbReference type="EMBL" id="CAJOBB010001416">
    <property type="protein sequence ID" value="CAF3854177.1"/>
    <property type="molecule type" value="Genomic_DNA"/>
</dbReference>
<sequence length="65" mass="7613">MDIDEEEISNESTHVLNDRITSTVDTDFYVVYKKLPPKTAVTIRLFERNEFYTCHGDDALFIARE</sequence>
<name>A0A819ENZ9_9BILA</name>
<dbReference type="AlphaFoldDB" id="A0A819ENZ9"/>
<evidence type="ECO:0000313" key="2">
    <source>
        <dbReference type="EMBL" id="CAF3854177.1"/>
    </source>
</evidence>
<reference evidence="2" key="1">
    <citation type="submission" date="2021-02" db="EMBL/GenBank/DDBJ databases">
        <authorList>
            <person name="Nowell W R."/>
        </authorList>
    </citation>
    <scope>NUCLEOTIDE SEQUENCE</scope>
</reference>
<dbReference type="GO" id="GO:0005524">
    <property type="term" value="F:ATP binding"/>
    <property type="evidence" value="ECO:0007669"/>
    <property type="project" value="InterPro"/>
</dbReference>
<dbReference type="InterPro" id="IPR016151">
    <property type="entry name" value="DNA_mismatch_repair_MutS_N"/>
</dbReference>
<gene>
    <name evidence="2" type="ORF">KXQ929_LOCUS20273</name>
</gene>
<protein>
    <recommendedName>
        <fullName evidence="1">DNA mismatch repair protein MutS-like N-terminal domain-containing protein</fullName>
    </recommendedName>
</protein>
<dbReference type="InterPro" id="IPR007695">
    <property type="entry name" value="DNA_mismatch_repair_MutS-lik_N"/>
</dbReference>
<dbReference type="Gene3D" id="3.40.1170.10">
    <property type="entry name" value="DNA repair protein MutS, domain I"/>
    <property type="match status" value="1"/>
</dbReference>
<evidence type="ECO:0000313" key="3">
    <source>
        <dbReference type="Proteomes" id="UP000663868"/>
    </source>
</evidence>